<dbReference type="PANTHER" id="PTHR34605">
    <property type="entry name" value="PHAGE_INTEGRASE DOMAIN-CONTAINING PROTEIN"/>
    <property type="match status" value="1"/>
</dbReference>
<evidence type="ECO:0000313" key="4">
    <source>
        <dbReference type="RefSeq" id="XP_033772076.1"/>
    </source>
</evidence>
<name>A0A6P8P976_GEOSA</name>
<dbReference type="InParanoid" id="A0A6P8P976"/>
<dbReference type="Gene3D" id="1.10.443.10">
    <property type="entry name" value="Intergrase catalytic core"/>
    <property type="match status" value="1"/>
</dbReference>
<dbReference type="GeneID" id="117346503"/>
<evidence type="ECO:0000256" key="2">
    <source>
        <dbReference type="ARBA" id="ARBA00023172"/>
    </source>
</evidence>
<dbReference type="RefSeq" id="XP_033772076.1">
    <property type="nucleotide sequence ID" value="XM_033916185.1"/>
</dbReference>
<dbReference type="OrthoDB" id="9863428at2759"/>
<sequence length="385" mass="40631">MESVAAGGGAAGPSSDVVVAGRGVTVEERPSRASTEVISCGTSVAVDGPSTSVSSTGAGGPGGRFGDAGAFVEPGREGVWEMLRLSVAPTTWSHYSAGFRVVFTFLVGRGWVPGDVAESFLEDFVLDSGRSGVSRRVVQGRLAGFAFFCRALGWNCPSSGFLVQRLLRALGRVAPPKPDSRLPIRHDLLVRLLSALPDLARSPYEAVLFRAAFSLAFFGALRVGELLVSPADMARGRGLLVEHVELGASEARICVASSKTDQVGRGQWLVLRQVEGCVSCPVSCLRAFLLVRVAVSPVLFVHVDGVPLSRFQFLAVLCLALIRCGEEPRSYGTHSFRIGAATSACAASMSEAGIRRLGRWVSGAFRGYIRPSCSARGRGRSSVGQ</sequence>
<keyword evidence="1" id="KW-0238">DNA-binding</keyword>
<dbReference type="InterPro" id="IPR011010">
    <property type="entry name" value="DNA_brk_join_enz"/>
</dbReference>
<evidence type="ECO:0000313" key="3">
    <source>
        <dbReference type="Proteomes" id="UP000515159"/>
    </source>
</evidence>
<dbReference type="Gene3D" id="1.10.150.130">
    <property type="match status" value="1"/>
</dbReference>
<dbReference type="InterPro" id="IPR010998">
    <property type="entry name" value="Integrase_recombinase_N"/>
</dbReference>
<accession>A0A6P8P976</accession>
<dbReference type="GO" id="GO:0015074">
    <property type="term" value="P:DNA integration"/>
    <property type="evidence" value="ECO:0007669"/>
    <property type="project" value="InterPro"/>
</dbReference>
<dbReference type="Proteomes" id="UP000515159">
    <property type="component" value="Chromosome 1"/>
</dbReference>
<proteinExistence type="predicted"/>
<reference evidence="4" key="1">
    <citation type="submission" date="2025-08" db="UniProtKB">
        <authorList>
            <consortium name="RefSeq"/>
        </authorList>
    </citation>
    <scope>IDENTIFICATION</scope>
</reference>
<keyword evidence="3" id="KW-1185">Reference proteome</keyword>
<dbReference type="PANTHER" id="PTHR34605:SF3">
    <property type="entry name" value="P CELL-TYPE AGGLUTINATION PROTEIN MAP4-LIKE-RELATED"/>
    <property type="match status" value="1"/>
</dbReference>
<gene>
    <name evidence="4" type="primary">LOC117346503</name>
</gene>
<dbReference type="GO" id="GO:0006310">
    <property type="term" value="P:DNA recombination"/>
    <property type="evidence" value="ECO:0007669"/>
    <property type="project" value="UniProtKB-KW"/>
</dbReference>
<organism evidence="3 4">
    <name type="scientific">Geotrypetes seraphini</name>
    <name type="common">Gaboon caecilian</name>
    <name type="synonym">Caecilia seraphini</name>
    <dbReference type="NCBI Taxonomy" id="260995"/>
    <lineage>
        <taxon>Eukaryota</taxon>
        <taxon>Metazoa</taxon>
        <taxon>Chordata</taxon>
        <taxon>Craniata</taxon>
        <taxon>Vertebrata</taxon>
        <taxon>Euteleostomi</taxon>
        <taxon>Amphibia</taxon>
        <taxon>Gymnophiona</taxon>
        <taxon>Geotrypetes</taxon>
    </lineage>
</organism>
<keyword evidence="2" id="KW-0233">DNA recombination</keyword>
<dbReference type="GO" id="GO:0003677">
    <property type="term" value="F:DNA binding"/>
    <property type="evidence" value="ECO:0007669"/>
    <property type="project" value="UniProtKB-KW"/>
</dbReference>
<evidence type="ECO:0000256" key="1">
    <source>
        <dbReference type="ARBA" id="ARBA00023125"/>
    </source>
</evidence>
<protein>
    <submittedName>
        <fullName evidence="4">Uncharacterized protein LOC117346503</fullName>
    </submittedName>
</protein>
<dbReference type="InterPro" id="IPR052925">
    <property type="entry name" value="Phage_Integrase-like_Recomb"/>
</dbReference>
<dbReference type="AlphaFoldDB" id="A0A6P8P976"/>
<dbReference type="SUPFAM" id="SSF56349">
    <property type="entry name" value="DNA breaking-rejoining enzymes"/>
    <property type="match status" value="1"/>
</dbReference>
<dbReference type="KEGG" id="gsh:117346503"/>
<dbReference type="InterPro" id="IPR013762">
    <property type="entry name" value="Integrase-like_cat_sf"/>
</dbReference>